<dbReference type="RefSeq" id="WP_100677281.1">
    <property type="nucleotide sequence ID" value="NZ_NIPO01000001.1"/>
</dbReference>
<dbReference type="InterPro" id="IPR024185">
    <property type="entry name" value="FTHF_cligase-like_sf"/>
</dbReference>
<sequence length="188" mass="21847">MNKKEIRTKYKTLRKQLSADEVEEMSLAIANQTLKSNIWNHQTYHIFLPIAEQKEVNTDYLLQILFGKDKNVVISRTDFSNLSMHHVLLTDTTTIRKNDYNIPEPIDGFPVDDQQIDVIFIPLLAYDKSGNRVGYGKGFYDNFLQKCRKDVIKIGLSFYPPEEEITDIRPEDIPLDMAVTPNEIFDFN</sequence>
<dbReference type="PANTHER" id="PTHR23407">
    <property type="entry name" value="ATPASE INHIBITOR/5-FORMYLTETRAHYDROFOLATE CYCLO-LIGASE"/>
    <property type="match status" value="1"/>
</dbReference>
<proteinExistence type="inferred from homology"/>
<dbReference type="GO" id="GO:0030272">
    <property type="term" value="F:5-formyltetrahydrofolate cyclo-ligase activity"/>
    <property type="evidence" value="ECO:0007669"/>
    <property type="project" value="UniProtKB-EC"/>
</dbReference>
<evidence type="ECO:0000313" key="6">
    <source>
        <dbReference type="EMBL" id="PJR03713.1"/>
    </source>
</evidence>
<feature type="binding site" evidence="4">
    <location>
        <position position="50"/>
    </location>
    <ligand>
        <name>substrate</name>
    </ligand>
</feature>
<dbReference type="InterPro" id="IPR002698">
    <property type="entry name" value="FTHF_cligase"/>
</dbReference>
<evidence type="ECO:0000256" key="2">
    <source>
        <dbReference type="ARBA" id="ARBA00022741"/>
    </source>
</evidence>
<dbReference type="GO" id="GO:0046872">
    <property type="term" value="F:metal ion binding"/>
    <property type="evidence" value="ECO:0007669"/>
    <property type="project" value="UniProtKB-KW"/>
</dbReference>
<dbReference type="PANTHER" id="PTHR23407:SF1">
    <property type="entry name" value="5-FORMYLTETRAHYDROFOLATE CYCLO-LIGASE"/>
    <property type="match status" value="1"/>
</dbReference>
<evidence type="ECO:0000256" key="3">
    <source>
        <dbReference type="ARBA" id="ARBA00022840"/>
    </source>
</evidence>
<keyword evidence="5" id="KW-0479">Metal-binding</keyword>
<keyword evidence="3 4" id="KW-0067">ATP-binding</keyword>
<dbReference type="EC" id="6.3.3.2" evidence="5"/>
<comment type="cofactor">
    <cofactor evidence="5">
        <name>Mg(2+)</name>
        <dbReference type="ChEBI" id="CHEBI:18420"/>
    </cofactor>
</comment>
<dbReference type="AlphaFoldDB" id="A0A2M9R4Q7"/>
<dbReference type="GO" id="GO:0009396">
    <property type="term" value="P:folic acid-containing compound biosynthetic process"/>
    <property type="evidence" value="ECO:0007669"/>
    <property type="project" value="TreeGrafter"/>
</dbReference>
<dbReference type="Gene3D" id="3.40.50.10420">
    <property type="entry name" value="NagB/RpiA/CoA transferase-like"/>
    <property type="match status" value="1"/>
</dbReference>
<dbReference type="EMBL" id="NIPO01000001">
    <property type="protein sequence ID" value="PJR03713.1"/>
    <property type="molecule type" value="Genomic_DNA"/>
</dbReference>
<reference evidence="6 7" key="1">
    <citation type="submission" date="2017-06" db="EMBL/GenBank/DDBJ databases">
        <title>Description of Avrilella dinanensis gen. nov. sp. nov.</title>
        <authorList>
            <person name="Leyer C."/>
            <person name="Sassi M."/>
            <person name="Minet J."/>
            <person name="Kayal S."/>
            <person name="Cattoir V."/>
        </authorList>
    </citation>
    <scope>NUCLEOTIDE SEQUENCE [LARGE SCALE GENOMIC DNA]</scope>
    <source>
        <strain evidence="6 7">UR159</strain>
    </source>
</reference>
<keyword evidence="2 4" id="KW-0547">Nucleotide-binding</keyword>
<evidence type="ECO:0000256" key="1">
    <source>
        <dbReference type="ARBA" id="ARBA00010638"/>
    </source>
</evidence>
<dbReference type="SUPFAM" id="SSF100950">
    <property type="entry name" value="NagB/RpiA/CoA transferase-like"/>
    <property type="match status" value="1"/>
</dbReference>
<dbReference type="GO" id="GO:0005524">
    <property type="term" value="F:ATP binding"/>
    <property type="evidence" value="ECO:0007669"/>
    <property type="project" value="UniProtKB-KW"/>
</dbReference>
<comment type="caution">
    <text evidence="6">The sequence shown here is derived from an EMBL/GenBank/DDBJ whole genome shotgun (WGS) entry which is preliminary data.</text>
</comment>
<keyword evidence="7" id="KW-1185">Reference proteome</keyword>
<dbReference type="Pfam" id="PF01812">
    <property type="entry name" value="5-FTHF_cyc-lig"/>
    <property type="match status" value="1"/>
</dbReference>
<feature type="binding site" evidence="4">
    <location>
        <begin position="3"/>
        <end position="7"/>
    </location>
    <ligand>
        <name>ATP</name>
        <dbReference type="ChEBI" id="CHEBI:30616"/>
    </ligand>
</feature>
<name>A0A2M9R4Q7_9FLAO</name>
<feature type="binding site" evidence="4">
    <location>
        <position position="55"/>
    </location>
    <ligand>
        <name>substrate</name>
    </ligand>
</feature>
<dbReference type="GO" id="GO:0035999">
    <property type="term" value="P:tetrahydrofolate interconversion"/>
    <property type="evidence" value="ECO:0007669"/>
    <property type="project" value="TreeGrafter"/>
</dbReference>
<dbReference type="Proteomes" id="UP000231960">
    <property type="component" value="Unassembled WGS sequence"/>
</dbReference>
<feature type="binding site" evidence="4">
    <location>
        <begin position="132"/>
        <end position="140"/>
    </location>
    <ligand>
        <name>ATP</name>
        <dbReference type="ChEBI" id="CHEBI:30616"/>
    </ligand>
</feature>
<protein>
    <recommendedName>
        <fullName evidence="5">5-formyltetrahydrofolate cyclo-ligase</fullName>
        <ecNumber evidence="5">6.3.3.2</ecNumber>
    </recommendedName>
</protein>
<dbReference type="NCBIfam" id="TIGR02727">
    <property type="entry name" value="MTHFS_bact"/>
    <property type="match status" value="1"/>
</dbReference>
<evidence type="ECO:0000256" key="4">
    <source>
        <dbReference type="PIRSR" id="PIRSR006806-1"/>
    </source>
</evidence>
<gene>
    <name evidence="6" type="ORF">CDL10_03630</name>
</gene>
<dbReference type="PIRSF" id="PIRSF006806">
    <property type="entry name" value="FTHF_cligase"/>
    <property type="match status" value="1"/>
</dbReference>
<comment type="similarity">
    <text evidence="1 5">Belongs to the 5-formyltetrahydrofolate cyclo-ligase family.</text>
</comment>
<keyword evidence="5" id="KW-0460">Magnesium</keyword>
<evidence type="ECO:0000256" key="5">
    <source>
        <dbReference type="RuleBase" id="RU361279"/>
    </source>
</evidence>
<keyword evidence="6" id="KW-0436">Ligase</keyword>
<dbReference type="InterPro" id="IPR037171">
    <property type="entry name" value="NagB/RpiA_transferase-like"/>
</dbReference>
<accession>A0A2M9R4Q7</accession>
<organism evidence="6 7">
    <name type="scientific">Avrilella dinanensis</name>
    <dbReference type="NCBI Taxonomy" id="2008672"/>
    <lineage>
        <taxon>Bacteria</taxon>
        <taxon>Pseudomonadati</taxon>
        <taxon>Bacteroidota</taxon>
        <taxon>Flavobacteriia</taxon>
        <taxon>Flavobacteriales</taxon>
        <taxon>Flavobacteriaceae</taxon>
        <taxon>Avrilella</taxon>
    </lineage>
</organism>
<evidence type="ECO:0000313" key="7">
    <source>
        <dbReference type="Proteomes" id="UP000231960"/>
    </source>
</evidence>
<comment type="catalytic activity">
    <reaction evidence="5">
        <text>(6S)-5-formyl-5,6,7,8-tetrahydrofolate + ATP = (6R)-5,10-methenyltetrahydrofolate + ADP + phosphate</text>
        <dbReference type="Rhea" id="RHEA:10488"/>
        <dbReference type="ChEBI" id="CHEBI:30616"/>
        <dbReference type="ChEBI" id="CHEBI:43474"/>
        <dbReference type="ChEBI" id="CHEBI:57455"/>
        <dbReference type="ChEBI" id="CHEBI:57457"/>
        <dbReference type="ChEBI" id="CHEBI:456216"/>
        <dbReference type="EC" id="6.3.3.2"/>
    </reaction>
</comment>
<dbReference type="OrthoDB" id="9801938at2"/>